<organism evidence="2 3">
    <name type="scientific">Flammeovirga agarivorans</name>
    <dbReference type="NCBI Taxonomy" id="2726742"/>
    <lineage>
        <taxon>Bacteria</taxon>
        <taxon>Pseudomonadati</taxon>
        <taxon>Bacteroidota</taxon>
        <taxon>Cytophagia</taxon>
        <taxon>Cytophagales</taxon>
        <taxon>Flammeovirgaceae</taxon>
        <taxon>Flammeovirga</taxon>
    </lineage>
</organism>
<dbReference type="InterPro" id="IPR008984">
    <property type="entry name" value="SMAD_FHA_dom_sf"/>
</dbReference>
<dbReference type="Gene3D" id="2.60.200.20">
    <property type="match status" value="1"/>
</dbReference>
<evidence type="ECO:0000313" key="2">
    <source>
        <dbReference type="EMBL" id="NLR94450.1"/>
    </source>
</evidence>
<dbReference type="InterPro" id="IPR000253">
    <property type="entry name" value="FHA_dom"/>
</dbReference>
<dbReference type="EMBL" id="JABAIL010000012">
    <property type="protein sequence ID" value="NLR94450.1"/>
    <property type="molecule type" value="Genomic_DNA"/>
</dbReference>
<dbReference type="SMART" id="SM00240">
    <property type="entry name" value="FHA"/>
    <property type="match status" value="1"/>
</dbReference>
<gene>
    <name evidence="2" type="ORF">HGP29_24815</name>
</gene>
<evidence type="ECO:0000259" key="1">
    <source>
        <dbReference type="PROSITE" id="PS50006"/>
    </source>
</evidence>
<dbReference type="SUPFAM" id="SSF49879">
    <property type="entry name" value="SMAD/FHA domain"/>
    <property type="match status" value="1"/>
</dbReference>
<sequence length="212" mass="24090">MKKISLGRAPDNTLILSNSKISSKHCEIHDDGNDYLIYDCDSTNGTYINGHLVRTSIIEKTDRLVLADYEIDLQKVLRAFDYLKEGDKIPYPELSNHIAEKESNASIKDKFLELENVYDDYIAKKKKIMLVDATKKTGIRAGLAFIPVVGPALGILSSNVGGNVQQKIMDLDEEHKKNYVCPKCYKFFGNEPFENLKKRGFCFACKTKWLEQ</sequence>
<reference evidence="2 3" key="1">
    <citation type="submission" date="2020-04" db="EMBL/GenBank/DDBJ databases">
        <title>Flammeovirga sp. SR4, a novel species isolated from seawater.</title>
        <authorList>
            <person name="Wang X."/>
        </authorList>
    </citation>
    <scope>NUCLEOTIDE SEQUENCE [LARGE SCALE GENOMIC DNA]</scope>
    <source>
        <strain evidence="2 3">SR4</strain>
    </source>
</reference>
<accession>A0A7X8SQF3</accession>
<dbReference type="CDD" id="cd00060">
    <property type="entry name" value="FHA"/>
    <property type="match status" value="1"/>
</dbReference>
<dbReference type="Proteomes" id="UP000585050">
    <property type="component" value="Unassembled WGS sequence"/>
</dbReference>
<comment type="caution">
    <text evidence="2">The sequence shown here is derived from an EMBL/GenBank/DDBJ whole genome shotgun (WGS) entry which is preliminary data.</text>
</comment>
<feature type="domain" description="FHA" evidence="1">
    <location>
        <begin position="4"/>
        <end position="53"/>
    </location>
</feature>
<name>A0A7X8SQF3_9BACT</name>
<dbReference type="Pfam" id="PF00498">
    <property type="entry name" value="FHA"/>
    <property type="match status" value="1"/>
</dbReference>
<evidence type="ECO:0000313" key="3">
    <source>
        <dbReference type="Proteomes" id="UP000585050"/>
    </source>
</evidence>
<dbReference type="PROSITE" id="PS50006">
    <property type="entry name" value="FHA_DOMAIN"/>
    <property type="match status" value="1"/>
</dbReference>
<dbReference type="AlphaFoldDB" id="A0A7X8SQF3"/>
<keyword evidence="3" id="KW-1185">Reference proteome</keyword>
<protein>
    <submittedName>
        <fullName evidence="2">FHA domain-containing protein</fullName>
    </submittedName>
</protein>
<proteinExistence type="predicted"/>
<dbReference type="RefSeq" id="WP_168885159.1">
    <property type="nucleotide sequence ID" value="NZ_JABAIL010000012.1"/>
</dbReference>